<dbReference type="SUPFAM" id="SSF56801">
    <property type="entry name" value="Acetyl-CoA synthetase-like"/>
    <property type="match status" value="1"/>
</dbReference>
<dbReference type="Pfam" id="PF00501">
    <property type="entry name" value="AMP-binding"/>
    <property type="match status" value="1"/>
</dbReference>
<dbReference type="GO" id="GO:0031956">
    <property type="term" value="F:medium-chain fatty acid-CoA ligase activity"/>
    <property type="evidence" value="ECO:0007669"/>
    <property type="project" value="TreeGrafter"/>
</dbReference>
<dbReference type="PANTHER" id="PTHR43201:SF8">
    <property type="entry name" value="ACYL-COA SYNTHETASE FAMILY MEMBER 3"/>
    <property type="match status" value="1"/>
</dbReference>
<proteinExistence type="inferred from homology"/>
<evidence type="ECO:0000256" key="1">
    <source>
        <dbReference type="ARBA" id="ARBA00006432"/>
    </source>
</evidence>
<dbReference type="GO" id="GO:0006631">
    <property type="term" value="P:fatty acid metabolic process"/>
    <property type="evidence" value="ECO:0007669"/>
    <property type="project" value="TreeGrafter"/>
</dbReference>
<comment type="similarity">
    <text evidence="1">Belongs to the ATP-dependent AMP-binding enzyme family.</text>
</comment>
<accession>A0A5K7S831</accession>
<reference evidence="3" key="1">
    <citation type="journal article" date="2020" name="Int. J. Syst. Evol. Microbiol.">
        <title>Aquipluma nitroreducens gen. nov. sp. nov., a novel facultatively anaerobic bacterium isolated from a freshwater lake.</title>
        <authorList>
            <person name="Watanabe M."/>
            <person name="Kojima H."/>
            <person name="Fukui M."/>
        </authorList>
    </citation>
    <scope>NUCLEOTIDE SEQUENCE</scope>
    <source>
        <strain evidence="3">MeG22</strain>
    </source>
</reference>
<dbReference type="InterPro" id="IPR042099">
    <property type="entry name" value="ANL_N_sf"/>
</dbReference>
<evidence type="ECO:0000259" key="2">
    <source>
        <dbReference type="Pfam" id="PF00501"/>
    </source>
</evidence>
<keyword evidence="3" id="KW-0436">Ligase</keyword>
<dbReference type="InterPro" id="IPR000873">
    <property type="entry name" value="AMP-dep_synth/lig_dom"/>
</dbReference>
<dbReference type="Gene3D" id="3.40.50.12780">
    <property type="entry name" value="N-terminal domain of ligase-like"/>
    <property type="match status" value="1"/>
</dbReference>
<feature type="domain" description="AMP-dependent synthetase/ligase" evidence="2">
    <location>
        <begin position="50"/>
        <end position="200"/>
    </location>
</feature>
<dbReference type="InterPro" id="IPR045851">
    <property type="entry name" value="AMP-bd_C_sf"/>
</dbReference>
<keyword evidence="4" id="KW-1185">Reference proteome</keyword>
<protein>
    <submittedName>
        <fullName evidence="3">O-succinylbenzoic acid--CoA ligase</fullName>
    </submittedName>
</protein>
<dbReference type="Proteomes" id="UP001193389">
    <property type="component" value="Chromosome"/>
</dbReference>
<evidence type="ECO:0000313" key="3">
    <source>
        <dbReference type="EMBL" id="BBE17645.1"/>
    </source>
</evidence>
<gene>
    <name evidence="3" type="ORF">AQPE_1802</name>
</gene>
<dbReference type="EMBL" id="AP018694">
    <property type="protein sequence ID" value="BBE17645.1"/>
    <property type="molecule type" value="Genomic_DNA"/>
</dbReference>
<dbReference type="KEGG" id="anf:AQPE_1802"/>
<dbReference type="Gene3D" id="3.30.300.30">
    <property type="match status" value="1"/>
</dbReference>
<dbReference type="PANTHER" id="PTHR43201">
    <property type="entry name" value="ACYL-COA SYNTHETASE"/>
    <property type="match status" value="1"/>
</dbReference>
<organism evidence="3 4">
    <name type="scientific">Aquipluma nitroreducens</name>
    <dbReference type="NCBI Taxonomy" id="2010828"/>
    <lineage>
        <taxon>Bacteria</taxon>
        <taxon>Pseudomonadati</taxon>
        <taxon>Bacteroidota</taxon>
        <taxon>Bacteroidia</taxon>
        <taxon>Marinilabiliales</taxon>
        <taxon>Prolixibacteraceae</taxon>
        <taxon>Aquipluma</taxon>
    </lineage>
</organism>
<name>A0A5K7S831_9BACT</name>
<dbReference type="AlphaFoldDB" id="A0A5K7S831"/>
<evidence type="ECO:0000313" key="4">
    <source>
        <dbReference type="Proteomes" id="UP001193389"/>
    </source>
</evidence>
<sequence length="355" mass="39968">MKHATSHFILNGKTVTPEVITERLSNSGSPEWEKELYLFLDEWFSDSDFVLAQTSGSTGEPKPIELHKSVMQKSAERTIEYFGLQKNNRLLLSLPCRYIAGKMMVVRAIVGQMNLIAVDPATDFDFLEHEKFDFGAMVPNQVFKLLEQPSGIEKLQNIRNLLVGGSAISTVLESQISQLSSRVVITYGMTETASHIAIRELSGNRRSDFYHCLPGISVNLGENDCLQIHHPEFTEPIQTNDLAELQSPVSFRILGRADSVIISGGIKYSPELLEKKLEPIISRRFVISSVPDEKLGEQLVLVIEGKPFDTHILKQKIALILTPYESPKSIRFIDRFPETNSGKIIRSNIKKMLRK</sequence>
<dbReference type="RefSeq" id="WP_318350625.1">
    <property type="nucleotide sequence ID" value="NZ_AP018694.1"/>
</dbReference>